<dbReference type="PROSITE" id="PS00092">
    <property type="entry name" value="N6_MTASE"/>
    <property type="match status" value="1"/>
</dbReference>
<dbReference type="PRINTS" id="PR00507">
    <property type="entry name" value="N12N6MTFRASE"/>
</dbReference>
<dbReference type="Proteomes" id="UP000186817">
    <property type="component" value="Unassembled WGS sequence"/>
</dbReference>
<dbReference type="AlphaFoldDB" id="A0A1Q9BRK0"/>
<name>A0A1Q9BRK0_SYMMI</name>
<gene>
    <name evidence="2" type="primary">CVIRIM</name>
    <name evidence="2" type="ORF">AK812_SmicGene47476</name>
</gene>
<dbReference type="GO" id="GO:0003676">
    <property type="term" value="F:nucleic acid binding"/>
    <property type="evidence" value="ECO:0007669"/>
    <property type="project" value="InterPro"/>
</dbReference>
<dbReference type="InterPro" id="IPR029063">
    <property type="entry name" value="SAM-dependent_MTases_sf"/>
</dbReference>
<dbReference type="Pfam" id="PF05175">
    <property type="entry name" value="MTS"/>
    <property type="match status" value="1"/>
</dbReference>
<keyword evidence="3" id="KW-1185">Reference proteome</keyword>
<evidence type="ECO:0000259" key="1">
    <source>
        <dbReference type="Pfam" id="PF05175"/>
    </source>
</evidence>
<feature type="domain" description="Methyltransferase small" evidence="1">
    <location>
        <begin position="180"/>
        <end position="294"/>
    </location>
</feature>
<evidence type="ECO:0000313" key="3">
    <source>
        <dbReference type="Proteomes" id="UP000186817"/>
    </source>
</evidence>
<comment type="caution">
    <text evidence="2">The sequence shown here is derived from an EMBL/GenBank/DDBJ whole genome shotgun (WGS) entry which is preliminary data.</text>
</comment>
<dbReference type="EMBL" id="LSRX01005760">
    <property type="protein sequence ID" value="OLP73321.1"/>
    <property type="molecule type" value="Genomic_DNA"/>
</dbReference>
<dbReference type="CDD" id="cd02440">
    <property type="entry name" value="AdoMet_MTases"/>
    <property type="match status" value="1"/>
</dbReference>
<dbReference type="GO" id="GO:0008757">
    <property type="term" value="F:S-adenosylmethionine-dependent methyltransferase activity"/>
    <property type="evidence" value="ECO:0007669"/>
    <property type="project" value="UniProtKB-ARBA"/>
</dbReference>
<proteinExistence type="predicted"/>
<keyword evidence="2" id="KW-0489">Methyltransferase</keyword>
<dbReference type="GO" id="GO:0032259">
    <property type="term" value="P:methylation"/>
    <property type="evidence" value="ECO:0007669"/>
    <property type="project" value="UniProtKB-KW"/>
</dbReference>
<reference evidence="2 3" key="1">
    <citation type="submission" date="2016-02" db="EMBL/GenBank/DDBJ databases">
        <title>Genome analysis of coral dinoflagellate symbionts highlights evolutionary adaptations to a symbiotic lifestyle.</title>
        <authorList>
            <person name="Aranda M."/>
            <person name="Li Y."/>
            <person name="Liew Y.J."/>
            <person name="Baumgarten S."/>
            <person name="Simakov O."/>
            <person name="Wilson M."/>
            <person name="Piel J."/>
            <person name="Ashoor H."/>
            <person name="Bougouffa S."/>
            <person name="Bajic V.B."/>
            <person name="Ryu T."/>
            <person name="Ravasi T."/>
            <person name="Bayer T."/>
            <person name="Micklem G."/>
            <person name="Kim H."/>
            <person name="Bhak J."/>
            <person name="Lajeunesse T.C."/>
            <person name="Voolstra C.R."/>
        </authorList>
    </citation>
    <scope>NUCLEOTIDE SEQUENCE [LARGE SCALE GENOMIC DNA]</scope>
    <source>
        <strain evidence="2 3">CCMP2467</strain>
    </source>
</reference>
<dbReference type="SUPFAM" id="SSF53335">
    <property type="entry name" value="S-adenosyl-L-methionine-dependent methyltransferases"/>
    <property type="match status" value="1"/>
</dbReference>
<organism evidence="2 3">
    <name type="scientific">Symbiodinium microadriaticum</name>
    <name type="common">Dinoflagellate</name>
    <name type="synonym">Zooxanthella microadriatica</name>
    <dbReference type="NCBI Taxonomy" id="2951"/>
    <lineage>
        <taxon>Eukaryota</taxon>
        <taxon>Sar</taxon>
        <taxon>Alveolata</taxon>
        <taxon>Dinophyceae</taxon>
        <taxon>Suessiales</taxon>
        <taxon>Symbiodiniaceae</taxon>
        <taxon>Symbiodinium</taxon>
    </lineage>
</organism>
<protein>
    <submittedName>
        <fullName evidence="2">Modification methylase CviRI</fullName>
    </submittedName>
</protein>
<evidence type="ECO:0000313" key="2">
    <source>
        <dbReference type="EMBL" id="OLP73321.1"/>
    </source>
</evidence>
<dbReference type="InterPro" id="IPR007848">
    <property type="entry name" value="Small_mtfrase_dom"/>
</dbReference>
<keyword evidence="2" id="KW-0808">Transferase</keyword>
<dbReference type="InterPro" id="IPR002052">
    <property type="entry name" value="DNA_methylase_N6_adenine_CS"/>
</dbReference>
<sequence length="346" mass="38470">MKGHWRPNIIATRKPVMNQLKIDKLKQQYVFTQDRGVFKVGIALLAKRAKAVAQWMGVVEPKSKAGSFEHYTECMAMMEKGHQYAKRTGLQCTGNLSPQLVGYEGQLDRRLYTNTNKVLEAAGGKWNRKEKAHIFDGSAEGRIDDIILSGSVVVPKDDFNFFPTPEKIINTMVTSANIQDGDRVLEPSCGDGRIVKAVAKAAKNLNIVAVELDEKRVQQLNSDPEITSLVNPEFTGTSLELVNADFLSHEMDEKFDVIIMNPPFKNKADIKHTNRALDLLLSGGVYTQGGRLRGILSAGVLFREDALTKAFRERVKLLGGSFTELEDKAFKESGTMVKTVLLEIDL</sequence>
<accession>A0A1Q9BRK0</accession>
<dbReference type="Gene3D" id="3.40.50.150">
    <property type="entry name" value="Vaccinia Virus protein VP39"/>
    <property type="match status" value="1"/>
</dbReference>